<proteinExistence type="predicted"/>
<dbReference type="Proteomes" id="UP000044071">
    <property type="component" value="Unassembled WGS sequence"/>
</dbReference>
<keyword evidence="2" id="KW-1185">Reference proteome</keyword>
<reference evidence="1 2" key="1">
    <citation type="submission" date="2014-06" db="EMBL/GenBank/DDBJ databases">
        <authorList>
            <person name="Urmite Genomes Urmite Genomes"/>
        </authorList>
    </citation>
    <scope>NUCLEOTIDE SEQUENCE [LARGE SCALE GENOMIC DNA]</scope>
</reference>
<gene>
    <name evidence="1" type="ORF">BN59_01361</name>
</gene>
<accession>A0A078KVP7</accession>
<sequence length="353" mass="40384">MQEKLEQLPLNKKQPLNNLMYTYDTDGQRAKRHTELQALVLDYFYDIAANWLNAHPEQLAKYHNLPKYTVNHRKNPLHTSAIFAIAFDLMESEEVFQLYQKRPNRPNVPLKELMANPTTGPLQTVVLPEGSVLEETDVYLALQHYIYCQPEKFAKFKEGTQAPHEKTFTLPPFIKPEYQDNYLAILSAPLHSESQVQLGLQVQRDQQLNTGLHSQRFHTPKLSQDHKYTKQLVAQFIHNLAIEHNFEKLAAGAHVTIPQGSFGNTTPFRTGKSYRLGTYYVSTLSISASFNKEGQLEFYRSLTGNGSDWRRISDLEALENFDLIKELAASQEAKNLAAMEKAENENVEVCTIS</sequence>
<name>A0A078KVP7_9GAMM</name>
<dbReference type="EMBL" id="CCSB01000001">
    <property type="protein sequence ID" value="CDZ77082.1"/>
    <property type="molecule type" value="Genomic_DNA"/>
</dbReference>
<evidence type="ECO:0000313" key="2">
    <source>
        <dbReference type="Proteomes" id="UP000044071"/>
    </source>
</evidence>
<evidence type="ECO:0000313" key="1">
    <source>
        <dbReference type="EMBL" id="CDZ77082.1"/>
    </source>
</evidence>
<dbReference type="RefSeq" id="WP_043873492.1">
    <property type="nucleotide sequence ID" value="NZ_CCVW01000001.1"/>
</dbReference>
<dbReference type="AlphaFoldDB" id="A0A078KVP7"/>
<organism evidence="1 2">
    <name type="scientific">Legionella massiliensis</name>
    <dbReference type="NCBI Taxonomy" id="1034943"/>
    <lineage>
        <taxon>Bacteria</taxon>
        <taxon>Pseudomonadati</taxon>
        <taxon>Pseudomonadota</taxon>
        <taxon>Gammaproteobacteria</taxon>
        <taxon>Legionellales</taxon>
        <taxon>Legionellaceae</taxon>
        <taxon>Legionella</taxon>
    </lineage>
</organism>
<protein>
    <submittedName>
        <fullName evidence="1">Uncharacterized protein</fullName>
    </submittedName>
</protein>